<proteinExistence type="inferred from homology"/>
<evidence type="ECO:0000256" key="5">
    <source>
        <dbReference type="NCBIfam" id="TIGR00168"/>
    </source>
</evidence>
<dbReference type="SUPFAM" id="SSF55200">
    <property type="entry name" value="Translation initiation factor IF3, C-terminal domain"/>
    <property type="match status" value="1"/>
</dbReference>
<dbReference type="InterPro" id="IPR019815">
    <property type="entry name" value="Translation_initiation_fac_3_C"/>
</dbReference>
<name>A0A2H0W7H7_9BACT</name>
<dbReference type="GO" id="GO:0032790">
    <property type="term" value="P:ribosome disassembly"/>
    <property type="evidence" value="ECO:0007669"/>
    <property type="project" value="TreeGrafter"/>
</dbReference>
<protein>
    <recommendedName>
        <fullName evidence="4 5">Translation initiation factor IF-3</fullName>
    </recommendedName>
</protein>
<feature type="domain" description="Translation initiation factor 3 C-terminal" evidence="7">
    <location>
        <begin position="87"/>
        <end position="168"/>
    </location>
</feature>
<dbReference type="AlphaFoldDB" id="A0A2H0W7H7"/>
<evidence type="ECO:0000259" key="7">
    <source>
        <dbReference type="Pfam" id="PF00707"/>
    </source>
</evidence>
<dbReference type="PROSITE" id="PS00938">
    <property type="entry name" value="IF3"/>
    <property type="match status" value="1"/>
</dbReference>
<dbReference type="InterPro" id="IPR001288">
    <property type="entry name" value="Translation_initiation_fac_3"/>
</dbReference>
<feature type="domain" description="Translation initiation factor 3 N-terminal" evidence="8">
    <location>
        <begin position="11"/>
        <end position="79"/>
    </location>
</feature>
<dbReference type="InterPro" id="IPR019813">
    <property type="entry name" value="Translation_initiation_fac3_CS"/>
</dbReference>
<keyword evidence="4" id="KW-0963">Cytoplasm</keyword>
<dbReference type="GO" id="GO:0016020">
    <property type="term" value="C:membrane"/>
    <property type="evidence" value="ECO:0007669"/>
    <property type="project" value="TreeGrafter"/>
</dbReference>
<dbReference type="NCBIfam" id="TIGR00168">
    <property type="entry name" value="infC"/>
    <property type="match status" value="1"/>
</dbReference>
<dbReference type="Gene3D" id="3.10.20.80">
    <property type="entry name" value="Translation initiation factor 3 (IF-3), N-terminal domain"/>
    <property type="match status" value="1"/>
</dbReference>
<evidence type="ECO:0000313" key="10">
    <source>
        <dbReference type="Proteomes" id="UP000231382"/>
    </source>
</evidence>
<evidence type="ECO:0000256" key="3">
    <source>
        <dbReference type="ARBA" id="ARBA00022917"/>
    </source>
</evidence>
<sequence>MNKKTTFLRSNEQIRFTPIILIEENGENLGIKPLRESQDMAYEKGLDLVEINPTNRPPICKIMDFGKYKYDLSKKDKEAKAKRKTTELKEIRLTFRIGDHDIDYKAKQAREFFDDGDMVKVSMRLRGRENGMVETALTVFTRFADKADLDYENRPRKMGNQIVAMMTAKKKIEK</sequence>
<comment type="subunit">
    <text evidence="4 6">Monomer.</text>
</comment>
<dbReference type="HAMAP" id="MF_00080">
    <property type="entry name" value="IF_3"/>
    <property type="match status" value="1"/>
</dbReference>
<dbReference type="Gene3D" id="3.30.110.10">
    <property type="entry name" value="Translation initiation factor 3 (IF-3), C-terminal domain"/>
    <property type="match status" value="1"/>
</dbReference>
<comment type="caution">
    <text evidence="9">The sequence shown here is derived from an EMBL/GenBank/DDBJ whole genome shotgun (WGS) entry which is preliminary data.</text>
</comment>
<evidence type="ECO:0000256" key="6">
    <source>
        <dbReference type="RuleBase" id="RU000646"/>
    </source>
</evidence>
<comment type="function">
    <text evidence="4 6">IF-3 binds to the 30S ribosomal subunit and shifts the equilibrium between 70S ribosomes and their 50S and 30S subunits in favor of the free subunits, thus enhancing the availability of 30S subunits on which protein synthesis initiation begins.</text>
</comment>
<dbReference type="GO" id="GO:0005829">
    <property type="term" value="C:cytosol"/>
    <property type="evidence" value="ECO:0007669"/>
    <property type="project" value="TreeGrafter"/>
</dbReference>
<keyword evidence="3 4" id="KW-0648">Protein biosynthesis</keyword>
<evidence type="ECO:0000256" key="4">
    <source>
        <dbReference type="HAMAP-Rule" id="MF_00080"/>
    </source>
</evidence>
<dbReference type="PANTHER" id="PTHR10938:SF0">
    <property type="entry name" value="TRANSLATION INITIATION FACTOR IF-3, MITOCHONDRIAL"/>
    <property type="match status" value="1"/>
</dbReference>
<keyword evidence="2 4" id="KW-0396">Initiation factor</keyword>
<comment type="subcellular location">
    <subcellularLocation>
        <location evidence="4 6">Cytoplasm</location>
    </subcellularLocation>
</comment>
<dbReference type="Pfam" id="PF05198">
    <property type="entry name" value="IF3_N"/>
    <property type="match status" value="1"/>
</dbReference>
<evidence type="ECO:0000256" key="1">
    <source>
        <dbReference type="ARBA" id="ARBA00005439"/>
    </source>
</evidence>
<dbReference type="InterPro" id="IPR036787">
    <property type="entry name" value="T_IF-3_N_sf"/>
</dbReference>
<gene>
    <name evidence="4" type="primary">infC</name>
    <name evidence="9" type="ORF">COT78_00430</name>
</gene>
<dbReference type="Proteomes" id="UP000231382">
    <property type="component" value="Unassembled WGS sequence"/>
</dbReference>
<dbReference type="PANTHER" id="PTHR10938">
    <property type="entry name" value="TRANSLATION INITIATION FACTOR IF-3"/>
    <property type="match status" value="1"/>
</dbReference>
<dbReference type="InterPro" id="IPR019814">
    <property type="entry name" value="Translation_initiation_fac_3_N"/>
</dbReference>
<dbReference type="EMBL" id="PEZW01000004">
    <property type="protein sequence ID" value="PIS08039.1"/>
    <property type="molecule type" value="Genomic_DNA"/>
</dbReference>
<evidence type="ECO:0000256" key="2">
    <source>
        <dbReference type="ARBA" id="ARBA00022540"/>
    </source>
</evidence>
<dbReference type="GO" id="GO:0043022">
    <property type="term" value="F:ribosome binding"/>
    <property type="evidence" value="ECO:0007669"/>
    <property type="project" value="TreeGrafter"/>
</dbReference>
<evidence type="ECO:0000259" key="8">
    <source>
        <dbReference type="Pfam" id="PF05198"/>
    </source>
</evidence>
<dbReference type="InterPro" id="IPR036788">
    <property type="entry name" value="T_IF-3_C_sf"/>
</dbReference>
<dbReference type="SUPFAM" id="SSF54364">
    <property type="entry name" value="Translation initiation factor IF3, N-terminal domain"/>
    <property type="match status" value="1"/>
</dbReference>
<comment type="similarity">
    <text evidence="1 4 6">Belongs to the IF-3 family.</text>
</comment>
<dbReference type="Pfam" id="PF00707">
    <property type="entry name" value="IF3_C"/>
    <property type="match status" value="1"/>
</dbReference>
<reference evidence="10" key="1">
    <citation type="submission" date="2017-09" db="EMBL/GenBank/DDBJ databases">
        <title>Depth-based differentiation of microbial function through sediment-hosted aquifers and enrichment of novel symbionts in the deep terrestrial subsurface.</title>
        <authorList>
            <person name="Probst A.J."/>
            <person name="Ladd B."/>
            <person name="Jarett J.K."/>
            <person name="Geller-Mcgrath D.E."/>
            <person name="Sieber C.M.K."/>
            <person name="Emerson J.B."/>
            <person name="Anantharaman K."/>
            <person name="Thomas B.C."/>
            <person name="Malmstrom R."/>
            <person name="Stieglmeier M."/>
            <person name="Klingl A."/>
            <person name="Woyke T."/>
            <person name="Ryan C.M."/>
            <person name="Banfield J.F."/>
        </authorList>
    </citation>
    <scope>NUCLEOTIDE SEQUENCE [LARGE SCALE GENOMIC DNA]</scope>
</reference>
<dbReference type="GO" id="GO:0003743">
    <property type="term" value="F:translation initiation factor activity"/>
    <property type="evidence" value="ECO:0007669"/>
    <property type="project" value="UniProtKB-UniRule"/>
</dbReference>
<evidence type="ECO:0000313" key="9">
    <source>
        <dbReference type="EMBL" id="PIS08039.1"/>
    </source>
</evidence>
<accession>A0A2H0W7H7</accession>
<organism evidence="9 10">
    <name type="scientific">Candidatus Berkelbacteria bacterium CG10_big_fil_rev_8_21_14_0_10_43_13</name>
    <dbReference type="NCBI Taxonomy" id="1974514"/>
    <lineage>
        <taxon>Bacteria</taxon>
        <taxon>Candidatus Berkelbacteria</taxon>
    </lineage>
</organism>